<reference evidence="2" key="1">
    <citation type="submission" date="2022-08" db="EMBL/GenBank/DDBJ databases">
        <title>Nisaea acidiphila sp. nov., isolated from a marine algal debris and emended description of the genus Nisaea Urios et al. 2008.</title>
        <authorList>
            <person name="Kwon K."/>
        </authorList>
    </citation>
    <scope>NUCLEOTIDE SEQUENCE</scope>
    <source>
        <strain evidence="2">MEBiC11861</strain>
    </source>
</reference>
<keyword evidence="3" id="KW-1185">Reference proteome</keyword>
<gene>
    <name evidence="2" type="ORF">NUH88_11830</name>
</gene>
<proteinExistence type="predicted"/>
<protein>
    <submittedName>
        <fullName evidence="2">Uncharacterized protein</fullName>
    </submittedName>
</protein>
<sequence length="150" mass="15744">MSIVFNADYPGSGFVAPARSVQWNMGFAPGEGAAGIVERQLAGARPARRATDRDGADAAPQTPAEMAGAPDTQEAIRRLLAVYGEDEARDHFGVRSVESRDPIASYDIALIDPARESAGKLEGGTALSAFESVPAHAQTAIMSAEDFLLL</sequence>
<organism evidence="2 3">
    <name type="scientific">Nisaea acidiphila</name>
    <dbReference type="NCBI Taxonomy" id="1862145"/>
    <lineage>
        <taxon>Bacteria</taxon>
        <taxon>Pseudomonadati</taxon>
        <taxon>Pseudomonadota</taxon>
        <taxon>Alphaproteobacteria</taxon>
        <taxon>Rhodospirillales</taxon>
        <taxon>Thalassobaculaceae</taxon>
        <taxon>Nisaea</taxon>
    </lineage>
</organism>
<dbReference type="Proteomes" id="UP001060336">
    <property type="component" value="Chromosome"/>
</dbReference>
<evidence type="ECO:0000256" key="1">
    <source>
        <dbReference type="SAM" id="MobiDB-lite"/>
    </source>
</evidence>
<dbReference type="AlphaFoldDB" id="A0A9J7AMB8"/>
<accession>A0A9J7AMB8</accession>
<feature type="region of interest" description="Disordered" evidence="1">
    <location>
        <begin position="41"/>
        <end position="72"/>
    </location>
</feature>
<evidence type="ECO:0000313" key="3">
    <source>
        <dbReference type="Proteomes" id="UP001060336"/>
    </source>
</evidence>
<evidence type="ECO:0000313" key="2">
    <source>
        <dbReference type="EMBL" id="UUX48106.1"/>
    </source>
</evidence>
<dbReference type="RefSeq" id="WP_257766614.1">
    <property type="nucleotide sequence ID" value="NZ_CP102480.1"/>
</dbReference>
<dbReference type="EMBL" id="CP102480">
    <property type="protein sequence ID" value="UUX48106.1"/>
    <property type="molecule type" value="Genomic_DNA"/>
</dbReference>
<dbReference type="KEGG" id="naci:NUH88_11830"/>
<name>A0A9J7AMB8_9PROT</name>